<feature type="transmembrane region" description="Helical" evidence="6">
    <location>
        <begin position="359"/>
        <end position="378"/>
    </location>
</feature>
<dbReference type="PANTHER" id="PTHR23502:SF47">
    <property type="entry name" value="MAJOR FACILITATOR SUPERFAMILY (MFS) PROFILE DOMAIN-CONTAINING PROTEIN-RELATED"/>
    <property type="match status" value="1"/>
</dbReference>
<dbReference type="InterPro" id="IPR011701">
    <property type="entry name" value="MFS"/>
</dbReference>
<keyword evidence="3 6" id="KW-1133">Transmembrane helix</keyword>
<feature type="transmembrane region" description="Helical" evidence="6">
    <location>
        <begin position="214"/>
        <end position="232"/>
    </location>
</feature>
<feature type="transmembrane region" description="Helical" evidence="6">
    <location>
        <begin position="178"/>
        <end position="202"/>
    </location>
</feature>
<evidence type="ECO:0000256" key="4">
    <source>
        <dbReference type="ARBA" id="ARBA00023136"/>
    </source>
</evidence>
<dbReference type="PROSITE" id="PS50850">
    <property type="entry name" value="MFS"/>
    <property type="match status" value="1"/>
</dbReference>
<feature type="transmembrane region" description="Helical" evidence="6">
    <location>
        <begin position="493"/>
        <end position="515"/>
    </location>
</feature>
<sequence>MIEVEKNAAITESASVPPSRPLSELAASLKTIGAAEEAIDESFGPARDEEDGFHHDQDAEKHDPDLVDWDGPNDPANPMNFSTARKWWISVLTALLTFVISFGSSVFSATTSVTAEHFGASQEVMILGVTLYVVGFACGPLVWGPLSEIYGRRNPLMIGFFGFIVFQIPVAVASNLQTIFICRFLAGCFGSAPLAICAGMYVDFWDSKDRGIPTIGYAGAVFAGPTMGPIVGEFTVKNTTLGWRWTIWTTMIMGAVFFLLALPSIPETLAPVILQRKAARLRVETRHWALHSKLDEQPVHLNALMRKYGLKPIQMITQEPILIVMTIYISLVYGILYLIFFAFPFSFEFDHGWAFGTSSLPFIAIFIGVIFACIYMAWETQNIFQPKLAKAQKLIPEERLPPMMVGSVVLVIGLFWFAWTSSPSMNPWPQIIAGAFIGGGIIMVFMPAVIYLVDVYLYDANSALAVNAFVRSIVAAAFPLFSTQMYQSLGVQWATSLLAFLCVALVPFPVLFYLYGKKIRGWSKFALMLD</sequence>
<protein>
    <recommendedName>
        <fullName evidence="7">Major facilitator superfamily (MFS) profile domain-containing protein</fullName>
    </recommendedName>
</protein>
<dbReference type="CDD" id="cd17323">
    <property type="entry name" value="MFS_Tpo1_MDR_like"/>
    <property type="match status" value="1"/>
</dbReference>
<evidence type="ECO:0000259" key="7">
    <source>
        <dbReference type="PROSITE" id="PS50850"/>
    </source>
</evidence>
<feature type="transmembrane region" description="Helical" evidence="6">
    <location>
        <begin position="87"/>
        <end position="104"/>
    </location>
</feature>
<feature type="transmembrane region" description="Helical" evidence="6">
    <location>
        <begin position="399"/>
        <end position="419"/>
    </location>
</feature>
<comment type="caution">
    <text evidence="8">The sequence shown here is derived from an EMBL/GenBank/DDBJ whole genome shotgun (WGS) entry which is preliminary data.</text>
</comment>
<dbReference type="Gene3D" id="1.20.1250.20">
    <property type="entry name" value="MFS general substrate transporter like domains"/>
    <property type="match status" value="1"/>
</dbReference>
<name>A0ABR0EYS2_ZASCE</name>
<evidence type="ECO:0000313" key="9">
    <source>
        <dbReference type="Proteomes" id="UP001305779"/>
    </source>
</evidence>
<evidence type="ECO:0000256" key="6">
    <source>
        <dbReference type="SAM" id="Phobius"/>
    </source>
</evidence>
<dbReference type="InterPro" id="IPR020846">
    <property type="entry name" value="MFS_dom"/>
</dbReference>
<feature type="region of interest" description="Disordered" evidence="5">
    <location>
        <begin position="1"/>
        <end position="21"/>
    </location>
</feature>
<dbReference type="Pfam" id="PF07690">
    <property type="entry name" value="MFS_1"/>
    <property type="match status" value="1"/>
</dbReference>
<dbReference type="SUPFAM" id="SSF103473">
    <property type="entry name" value="MFS general substrate transporter"/>
    <property type="match status" value="1"/>
</dbReference>
<feature type="compositionally biased region" description="Basic and acidic residues" evidence="5">
    <location>
        <begin position="52"/>
        <end position="65"/>
    </location>
</feature>
<keyword evidence="9" id="KW-1185">Reference proteome</keyword>
<accession>A0ABR0EYS2</accession>
<dbReference type="InterPro" id="IPR036259">
    <property type="entry name" value="MFS_trans_sf"/>
</dbReference>
<feature type="transmembrane region" description="Helical" evidence="6">
    <location>
        <begin position="321"/>
        <end position="347"/>
    </location>
</feature>
<evidence type="ECO:0000256" key="5">
    <source>
        <dbReference type="SAM" id="MobiDB-lite"/>
    </source>
</evidence>
<keyword evidence="4 6" id="KW-0472">Membrane</keyword>
<gene>
    <name evidence="8" type="ORF">PRZ48_004206</name>
</gene>
<evidence type="ECO:0000313" key="8">
    <source>
        <dbReference type="EMBL" id="KAK4506241.1"/>
    </source>
</evidence>
<feature type="transmembrane region" description="Helical" evidence="6">
    <location>
        <begin position="431"/>
        <end position="452"/>
    </location>
</feature>
<feature type="transmembrane region" description="Helical" evidence="6">
    <location>
        <begin position="464"/>
        <end position="481"/>
    </location>
</feature>
<keyword evidence="2 6" id="KW-0812">Transmembrane</keyword>
<evidence type="ECO:0000256" key="3">
    <source>
        <dbReference type="ARBA" id="ARBA00022989"/>
    </source>
</evidence>
<feature type="transmembrane region" description="Helical" evidence="6">
    <location>
        <begin position="155"/>
        <end position="172"/>
    </location>
</feature>
<dbReference type="Proteomes" id="UP001305779">
    <property type="component" value="Unassembled WGS sequence"/>
</dbReference>
<evidence type="ECO:0000256" key="2">
    <source>
        <dbReference type="ARBA" id="ARBA00022692"/>
    </source>
</evidence>
<feature type="domain" description="Major facilitator superfamily (MFS) profile" evidence="7">
    <location>
        <begin position="89"/>
        <end position="519"/>
    </location>
</feature>
<feature type="transmembrane region" description="Helical" evidence="6">
    <location>
        <begin position="124"/>
        <end position="143"/>
    </location>
</feature>
<feature type="transmembrane region" description="Helical" evidence="6">
    <location>
        <begin position="252"/>
        <end position="274"/>
    </location>
</feature>
<dbReference type="EMBL" id="JAXOVC010000002">
    <property type="protein sequence ID" value="KAK4506241.1"/>
    <property type="molecule type" value="Genomic_DNA"/>
</dbReference>
<feature type="region of interest" description="Disordered" evidence="5">
    <location>
        <begin position="39"/>
        <end position="74"/>
    </location>
</feature>
<reference evidence="8 9" key="1">
    <citation type="journal article" date="2023" name="G3 (Bethesda)">
        <title>A chromosome-level genome assembly of Zasmidium syzygii isolated from banana leaves.</title>
        <authorList>
            <person name="van Westerhoven A.C."/>
            <person name="Mehrabi R."/>
            <person name="Talebi R."/>
            <person name="Steentjes M.B.F."/>
            <person name="Corcolon B."/>
            <person name="Chong P.A."/>
            <person name="Kema G.H.J."/>
            <person name="Seidl M.F."/>
        </authorList>
    </citation>
    <scope>NUCLEOTIDE SEQUENCE [LARGE SCALE GENOMIC DNA]</scope>
    <source>
        <strain evidence="8 9">P124</strain>
    </source>
</reference>
<comment type="subcellular location">
    <subcellularLocation>
        <location evidence="1">Membrane</location>
        <topology evidence="1">Multi-pass membrane protein</topology>
    </subcellularLocation>
</comment>
<evidence type="ECO:0000256" key="1">
    <source>
        <dbReference type="ARBA" id="ARBA00004141"/>
    </source>
</evidence>
<proteinExistence type="predicted"/>
<dbReference type="PANTHER" id="PTHR23502">
    <property type="entry name" value="MAJOR FACILITATOR SUPERFAMILY"/>
    <property type="match status" value="1"/>
</dbReference>
<organism evidence="8 9">
    <name type="scientific">Zasmidium cellare</name>
    <name type="common">Wine cellar mold</name>
    <name type="synonym">Racodium cellare</name>
    <dbReference type="NCBI Taxonomy" id="395010"/>
    <lineage>
        <taxon>Eukaryota</taxon>
        <taxon>Fungi</taxon>
        <taxon>Dikarya</taxon>
        <taxon>Ascomycota</taxon>
        <taxon>Pezizomycotina</taxon>
        <taxon>Dothideomycetes</taxon>
        <taxon>Dothideomycetidae</taxon>
        <taxon>Mycosphaerellales</taxon>
        <taxon>Mycosphaerellaceae</taxon>
        <taxon>Zasmidium</taxon>
    </lineage>
</organism>